<dbReference type="AlphaFoldDB" id="A0A6A5QP07"/>
<dbReference type="EMBL" id="ML979135">
    <property type="protein sequence ID" value="KAF1915777.1"/>
    <property type="molecule type" value="Genomic_DNA"/>
</dbReference>
<keyword evidence="2" id="KW-1185">Reference proteome</keyword>
<accession>A0A6A5QP07</accession>
<protein>
    <submittedName>
        <fullName evidence="1">Uncharacterized protein</fullName>
    </submittedName>
</protein>
<organism evidence="1 2">
    <name type="scientific">Ampelomyces quisqualis</name>
    <name type="common">Powdery mildew agent</name>
    <dbReference type="NCBI Taxonomy" id="50730"/>
    <lineage>
        <taxon>Eukaryota</taxon>
        <taxon>Fungi</taxon>
        <taxon>Dikarya</taxon>
        <taxon>Ascomycota</taxon>
        <taxon>Pezizomycotina</taxon>
        <taxon>Dothideomycetes</taxon>
        <taxon>Pleosporomycetidae</taxon>
        <taxon>Pleosporales</taxon>
        <taxon>Pleosporineae</taxon>
        <taxon>Phaeosphaeriaceae</taxon>
        <taxon>Ampelomyces</taxon>
    </lineage>
</organism>
<name>A0A6A5QP07_AMPQU</name>
<evidence type="ECO:0000313" key="2">
    <source>
        <dbReference type="Proteomes" id="UP000800096"/>
    </source>
</evidence>
<proteinExistence type="predicted"/>
<gene>
    <name evidence="1" type="ORF">BDU57DRAFT_205496</name>
</gene>
<dbReference type="Proteomes" id="UP000800096">
    <property type="component" value="Unassembled WGS sequence"/>
</dbReference>
<sequence>MWRDHGSSKFRVHYNGACLQDLSEWDKRWYIATSLPRPLIPGVTRQYNISSEGYMGLRGLPTSAEKWAGMYNMYMKEISIASRLQANKHV</sequence>
<reference evidence="1" key="1">
    <citation type="journal article" date="2020" name="Stud. Mycol.">
        <title>101 Dothideomycetes genomes: a test case for predicting lifestyles and emergence of pathogens.</title>
        <authorList>
            <person name="Haridas S."/>
            <person name="Albert R."/>
            <person name="Binder M."/>
            <person name="Bloem J."/>
            <person name="Labutti K."/>
            <person name="Salamov A."/>
            <person name="Andreopoulos B."/>
            <person name="Baker S."/>
            <person name="Barry K."/>
            <person name="Bills G."/>
            <person name="Bluhm B."/>
            <person name="Cannon C."/>
            <person name="Castanera R."/>
            <person name="Culley D."/>
            <person name="Daum C."/>
            <person name="Ezra D."/>
            <person name="Gonzalez J."/>
            <person name="Henrissat B."/>
            <person name="Kuo A."/>
            <person name="Liang C."/>
            <person name="Lipzen A."/>
            <person name="Lutzoni F."/>
            <person name="Magnuson J."/>
            <person name="Mondo S."/>
            <person name="Nolan M."/>
            <person name="Ohm R."/>
            <person name="Pangilinan J."/>
            <person name="Park H.-J."/>
            <person name="Ramirez L."/>
            <person name="Alfaro M."/>
            <person name="Sun H."/>
            <person name="Tritt A."/>
            <person name="Yoshinaga Y."/>
            <person name="Zwiers L.-H."/>
            <person name="Turgeon B."/>
            <person name="Goodwin S."/>
            <person name="Spatafora J."/>
            <person name="Crous P."/>
            <person name="Grigoriev I."/>
        </authorList>
    </citation>
    <scope>NUCLEOTIDE SEQUENCE</scope>
    <source>
        <strain evidence="1">HMLAC05119</strain>
    </source>
</reference>
<evidence type="ECO:0000313" key="1">
    <source>
        <dbReference type="EMBL" id="KAF1915777.1"/>
    </source>
</evidence>